<reference evidence="2 3" key="1">
    <citation type="submission" date="2024-01" db="EMBL/GenBank/DDBJ databases">
        <authorList>
            <person name="Waweru B."/>
        </authorList>
    </citation>
    <scope>NUCLEOTIDE SEQUENCE [LARGE SCALE GENOMIC DNA]</scope>
</reference>
<dbReference type="PANTHER" id="PTHR31672:SF13">
    <property type="entry name" value="F-BOX PROTEIN CPR30-LIKE"/>
    <property type="match status" value="1"/>
</dbReference>
<gene>
    <name evidence="2" type="ORF">DCAF_LOCUS334</name>
</gene>
<dbReference type="PANTHER" id="PTHR31672">
    <property type="entry name" value="BNACNNG10540D PROTEIN"/>
    <property type="match status" value="1"/>
</dbReference>
<accession>A0AAV1QMG0</accession>
<dbReference type="InterPro" id="IPR001810">
    <property type="entry name" value="F-box_dom"/>
</dbReference>
<name>A0AAV1QMG0_9ROSI</name>
<dbReference type="PROSITE" id="PS50181">
    <property type="entry name" value="FBOX"/>
    <property type="match status" value="1"/>
</dbReference>
<dbReference type="Pfam" id="PF07734">
    <property type="entry name" value="FBA_1"/>
    <property type="match status" value="1"/>
</dbReference>
<dbReference type="InterPro" id="IPR050796">
    <property type="entry name" value="SCF_F-box_component"/>
</dbReference>
<keyword evidence="3" id="KW-1185">Reference proteome</keyword>
<sequence length="395" mass="45800">MSCYISNLPNNILEEIFWKLPITTLIQCRFVCKSWKLVLGNPNFTKLQQQLTDTVLFVQEICKSNRHGSREEYKRNIHWLEFEGKSANCNIVPNSSDSFRSRLINSCNGLVCLLVLPSRHIFPRSAFMSIANPVTGESMQLPPLNTGRCLYSYICGLGFSPKTNQFKAVRIFPDGLDFQAEVCTIGSSYWRSIEVALPRYDYFTEENRELRVKSVVFANGSLHWLIKRVELRSVEFCVFDFDTEQFRQMAGPPPLQEGFENRYRVGTCTYKDTLCVWKSRNFLEVWQMKEYGVPESWTIILVIKERLHSLEPFVSLKNGDIVVLGWLGLYLYDTEKETFTMLDSPENPFENEPIRIKTSIVEGAIGYDPAIEYENRWFVHKPSFVSLKDMVSQDN</sequence>
<protein>
    <recommendedName>
        <fullName evidence="1">F-box domain-containing protein</fullName>
    </recommendedName>
</protein>
<dbReference type="InterPro" id="IPR017451">
    <property type="entry name" value="F-box-assoc_interact_dom"/>
</dbReference>
<proteinExistence type="predicted"/>
<dbReference type="SMART" id="SM00256">
    <property type="entry name" value="FBOX"/>
    <property type="match status" value="1"/>
</dbReference>
<dbReference type="AlphaFoldDB" id="A0AAV1QMG0"/>
<evidence type="ECO:0000313" key="2">
    <source>
        <dbReference type="EMBL" id="CAK7322723.1"/>
    </source>
</evidence>
<evidence type="ECO:0000313" key="3">
    <source>
        <dbReference type="Proteomes" id="UP001314170"/>
    </source>
</evidence>
<dbReference type="Proteomes" id="UP001314170">
    <property type="component" value="Unassembled WGS sequence"/>
</dbReference>
<organism evidence="2 3">
    <name type="scientific">Dovyalis caffra</name>
    <dbReference type="NCBI Taxonomy" id="77055"/>
    <lineage>
        <taxon>Eukaryota</taxon>
        <taxon>Viridiplantae</taxon>
        <taxon>Streptophyta</taxon>
        <taxon>Embryophyta</taxon>
        <taxon>Tracheophyta</taxon>
        <taxon>Spermatophyta</taxon>
        <taxon>Magnoliopsida</taxon>
        <taxon>eudicotyledons</taxon>
        <taxon>Gunneridae</taxon>
        <taxon>Pentapetalae</taxon>
        <taxon>rosids</taxon>
        <taxon>fabids</taxon>
        <taxon>Malpighiales</taxon>
        <taxon>Salicaceae</taxon>
        <taxon>Flacourtieae</taxon>
        <taxon>Dovyalis</taxon>
    </lineage>
</organism>
<comment type="caution">
    <text evidence="2">The sequence shown here is derived from an EMBL/GenBank/DDBJ whole genome shotgun (WGS) entry which is preliminary data.</text>
</comment>
<dbReference type="Gene3D" id="1.20.1280.50">
    <property type="match status" value="1"/>
</dbReference>
<dbReference type="InterPro" id="IPR036047">
    <property type="entry name" value="F-box-like_dom_sf"/>
</dbReference>
<dbReference type="SUPFAM" id="SSF81383">
    <property type="entry name" value="F-box domain"/>
    <property type="match status" value="1"/>
</dbReference>
<dbReference type="EMBL" id="CAWUPB010000027">
    <property type="protein sequence ID" value="CAK7322723.1"/>
    <property type="molecule type" value="Genomic_DNA"/>
</dbReference>
<dbReference type="InterPro" id="IPR006527">
    <property type="entry name" value="F-box-assoc_dom_typ1"/>
</dbReference>
<evidence type="ECO:0000259" key="1">
    <source>
        <dbReference type="PROSITE" id="PS50181"/>
    </source>
</evidence>
<dbReference type="Pfam" id="PF00646">
    <property type="entry name" value="F-box"/>
    <property type="match status" value="1"/>
</dbReference>
<dbReference type="NCBIfam" id="TIGR01640">
    <property type="entry name" value="F_box_assoc_1"/>
    <property type="match status" value="1"/>
</dbReference>
<feature type="domain" description="F-box" evidence="1">
    <location>
        <begin position="2"/>
        <end position="47"/>
    </location>
</feature>